<keyword evidence="3" id="KW-1185">Reference proteome</keyword>
<name>A0A100YVZ0_TRASO</name>
<dbReference type="Gene3D" id="2.60.40.3860">
    <property type="match status" value="1"/>
</dbReference>
<dbReference type="AlphaFoldDB" id="A0A100YVZ0"/>
<dbReference type="Proteomes" id="UP000054078">
    <property type="component" value="Unassembled WGS sequence"/>
</dbReference>
<organism evidence="2 3">
    <name type="scientific">Tractidigestivibacter scatoligenes</name>
    <name type="common">Olsenella scatoligenes</name>
    <dbReference type="NCBI Taxonomy" id="1299998"/>
    <lineage>
        <taxon>Bacteria</taxon>
        <taxon>Bacillati</taxon>
        <taxon>Actinomycetota</taxon>
        <taxon>Coriobacteriia</taxon>
        <taxon>Coriobacteriales</taxon>
        <taxon>Atopobiaceae</taxon>
        <taxon>Tractidigestivibacter</taxon>
    </lineage>
</organism>
<reference evidence="2 3" key="1">
    <citation type="submission" date="2015-12" db="EMBL/GenBank/DDBJ databases">
        <title>Draft Genome Sequence of Olsenella scatoligenes SK9K4T; a Producer of 3-Methylindole- (skatole) and 4-Methylphenol- (p-cresol) Isolated from Pig Feces.</title>
        <authorList>
            <person name="Li X."/>
            <person name="Borg B."/>
            <person name="Canibe N."/>
        </authorList>
    </citation>
    <scope>NUCLEOTIDE SEQUENCE [LARGE SCALE GENOMIC DNA]</scope>
    <source>
        <strain evidence="2 3">SK9K4</strain>
    </source>
</reference>
<dbReference type="RefSeq" id="WP_059054827.1">
    <property type="nucleotide sequence ID" value="NZ_LOJF01000009.1"/>
</dbReference>
<feature type="domain" description="DUF5626" evidence="1">
    <location>
        <begin position="45"/>
        <end position="159"/>
    </location>
</feature>
<sequence>MDRRTMRYRILIILMLTIFLGCICDSTVAYATERESNEVAEADFDLELVQPQSATISLANGDTAEIGIRPVVTIRPMWEETHYNASGNWEIYYNSPIVYRHFYITISNHKITNAHSPSYTTFLCTVSGESFTWNSTEATYRLNVNALADMASTVAVLQAWMDGTTLHTYAN</sequence>
<comment type="caution">
    <text evidence="2">The sequence shown here is derived from an EMBL/GenBank/DDBJ whole genome shotgun (WGS) entry which is preliminary data.</text>
</comment>
<dbReference type="EMBL" id="LOJF01000009">
    <property type="protein sequence ID" value="KUH58680.1"/>
    <property type="molecule type" value="Genomic_DNA"/>
</dbReference>
<dbReference type="PROSITE" id="PS51257">
    <property type="entry name" value="PROKAR_LIPOPROTEIN"/>
    <property type="match status" value="1"/>
</dbReference>
<dbReference type="InterPro" id="IPR040491">
    <property type="entry name" value="DUF5626"/>
</dbReference>
<accession>A0A100YVZ0</accession>
<protein>
    <recommendedName>
        <fullName evidence="1">DUF5626 domain-containing protein</fullName>
    </recommendedName>
</protein>
<evidence type="ECO:0000313" key="2">
    <source>
        <dbReference type="EMBL" id="KUH58680.1"/>
    </source>
</evidence>
<proteinExistence type="predicted"/>
<dbReference type="OrthoDB" id="9974960at2"/>
<evidence type="ECO:0000313" key="3">
    <source>
        <dbReference type="Proteomes" id="UP000054078"/>
    </source>
</evidence>
<gene>
    <name evidence="2" type="ORF">AUL39_06855</name>
</gene>
<dbReference type="Pfam" id="PF18540">
    <property type="entry name" value="DUF5626"/>
    <property type="match status" value="1"/>
</dbReference>
<evidence type="ECO:0000259" key="1">
    <source>
        <dbReference type="Pfam" id="PF18540"/>
    </source>
</evidence>